<protein>
    <submittedName>
        <fullName evidence="1">Uncharacterized protein</fullName>
    </submittedName>
</protein>
<dbReference type="Proteomes" id="UP001326199">
    <property type="component" value="Unassembled WGS sequence"/>
</dbReference>
<dbReference type="RefSeq" id="XP_062764559.1">
    <property type="nucleotide sequence ID" value="XM_062906215.1"/>
</dbReference>
<accession>A0ABR0H961</accession>
<dbReference type="GeneID" id="87926411"/>
<reference evidence="1 2" key="1">
    <citation type="journal article" date="2023" name="bioRxiv">
        <title>High-quality genome assemblies of four members of thePodospora anserinaspecies complex.</title>
        <authorList>
            <person name="Ament-Velasquez S.L."/>
            <person name="Vogan A.A."/>
            <person name="Wallerman O."/>
            <person name="Hartmann F."/>
            <person name="Gautier V."/>
            <person name="Silar P."/>
            <person name="Giraud T."/>
            <person name="Johannesson H."/>
        </authorList>
    </citation>
    <scope>NUCLEOTIDE SEQUENCE [LARGE SCALE GENOMIC DNA]</scope>
    <source>
        <strain evidence="1 2">CBS 411.78</strain>
    </source>
</reference>
<evidence type="ECO:0000313" key="1">
    <source>
        <dbReference type="EMBL" id="KAK4664593.1"/>
    </source>
</evidence>
<proteinExistence type="predicted"/>
<sequence length="78" mass="8607">MRPTSDPSLLLRTQARDTTMKATISPMTTCFPSIVIGLLRTDVDLLSTMSAGRCWRKPSGPSLSLSVQLSRFSIHSPW</sequence>
<comment type="caution">
    <text evidence="1">The sequence shown here is derived from an EMBL/GenBank/DDBJ whole genome shotgun (WGS) entry which is preliminary data.</text>
</comment>
<organism evidence="1 2">
    <name type="scientific">Podospora pseudopauciseta</name>
    <dbReference type="NCBI Taxonomy" id="2093780"/>
    <lineage>
        <taxon>Eukaryota</taxon>
        <taxon>Fungi</taxon>
        <taxon>Dikarya</taxon>
        <taxon>Ascomycota</taxon>
        <taxon>Pezizomycotina</taxon>
        <taxon>Sordariomycetes</taxon>
        <taxon>Sordariomycetidae</taxon>
        <taxon>Sordariales</taxon>
        <taxon>Podosporaceae</taxon>
        <taxon>Podospora</taxon>
    </lineage>
</organism>
<keyword evidence="2" id="KW-1185">Reference proteome</keyword>
<dbReference type="EMBL" id="JAFFHB010000007">
    <property type="protein sequence ID" value="KAK4664593.1"/>
    <property type="molecule type" value="Genomic_DNA"/>
</dbReference>
<evidence type="ECO:0000313" key="2">
    <source>
        <dbReference type="Proteomes" id="UP001326199"/>
    </source>
</evidence>
<gene>
    <name evidence="1" type="ORF">QC763_0087610</name>
</gene>
<name>A0ABR0H961_9PEZI</name>